<feature type="domain" description="ZF-HD dimerization-type" evidence="5">
    <location>
        <begin position="57"/>
        <end position="106"/>
    </location>
</feature>
<dbReference type="Pfam" id="PF04770">
    <property type="entry name" value="ZF-HD_dimer"/>
    <property type="match status" value="1"/>
</dbReference>
<dbReference type="GO" id="GO:0003700">
    <property type="term" value="F:DNA-binding transcription factor activity"/>
    <property type="evidence" value="ECO:0007669"/>
    <property type="project" value="TreeGrafter"/>
</dbReference>
<keyword evidence="7" id="KW-1185">Reference proteome</keyword>
<evidence type="ECO:0000256" key="1">
    <source>
        <dbReference type="ARBA" id="ARBA00022723"/>
    </source>
</evidence>
<proteinExistence type="predicted"/>
<dbReference type="GO" id="GO:0050793">
    <property type="term" value="P:regulation of developmental process"/>
    <property type="evidence" value="ECO:0007669"/>
    <property type="project" value="TreeGrafter"/>
</dbReference>
<accession>A0A8T3B1F4</accession>
<evidence type="ECO:0000313" key="6">
    <source>
        <dbReference type="EMBL" id="KAI0501782.1"/>
    </source>
</evidence>
<comment type="caution">
    <text evidence="6">The sequence shown here is derived from an EMBL/GenBank/DDBJ whole genome shotgun (WGS) entry which is preliminary data.</text>
</comment>
<protein>
    <recommendedName>
        <fullName evidence="5">ZF-HD dimerization-type domain-containing protein</fullName>
    </recommendedName>
</protein>
<evidence type="ECO:0000259" key="5">
    <source>
        <dbReference type="PROSITE" id="PS51523"/>
    </source>
</evidence>
<name>A0A8T3B1F4_DENNO</name>
<evidence type="ECO:0000256" key="3">
    <source>
        <dbReference type="ARBA" id="ARBA00022833"/>
    </source>
</evidence>
<sequence>MPTFSSSSIHLLSNFGRRKGAEESMRPQPEPNNANYISPPNGSTRKKIKDQKVVIRYTECRKNHAASMGGYAVDGCREFMASGDDGTASALLCAACNCHRSFHKREVELDQPPLCDCSSTSTSTSEVENS</sequence>
<keyword evidence="3" id="KW-0862">Zinc</keyword>
<dbReference type="AlphaFoldDB" id="A0A8T3B1F4"/>
<dbReference type="InterPro" id="IPR006456">
    <property type="entry name" value="ZF_HD_homeobox_Cys/His_dimer"/>
</dbReference>
<dbReference type="EMBL" id="JAGYWB010000012">
    <property type="protein sequence ID" value="KAI0501782.1"/>
    <property type="molecule type" value="Genomic_DNA"/>
</dbReference>
<dbReference type="PANTHER" id="PTHR31948:SF171">
    <property type="entry name" value="HOMEOBOX DOMAIN-CONTAINING PROTEIN"/>
    <property type="match status" value="1"/>
</dbReference>
<dbReference type="GO" id="GO:0005634">
    <property type="term" value="C:nucleus"/>
    <property type="evidence" value="ECO:0007669"/>
    <property type="project" value="TreeGrafter"/>
</dbReference>
<feature type="region of interest" description="Disordered" evidence="4">
    <location>
        <begin position="17"/>
        <end position="48"/>
    </location>
</feature>
<evidence type="ECO:0000256" key="2">
    <source>
        <dbReference type="ARBA" id="ARBA00022771"/>
    </source>
</evidence>
<feature type="compositionally biased region" description="Polar residues" evidence="4">
    <location>
        <begin position="31"/>
        <end position="43"/>
    </location>
</feature>
<keyword evidence="2" id="KW-0863">Zinc-finger</keyword>
<dbReference type="PROSITE" id="PS51523">
    <property type="entry name" value="ZF_HD_DIMER"/>
    <property type="match status" value="1"/>
</dbReference>
<dbReference type="GO" id="GO:0000976">
    <property type="term" value="F:transcription cis-regulatory region binding"/>
    <property type="evidence" value="ECO:0007669"/>
    <property type="project" value="TreeGrafter"/>
</dbReference>
<gene>
    <name evidence="6" type="ORF">KFK09_016727</name>
</gene>
<dbReference type="OrthoDB" id="682018at2759"/>
<evidence type="ECO:0000256" key="4">
    <source>
        <dbReference type="SAM" id="MobiDB-lite"/>
    </source>
</evidence>
<organism evidence="6 7">
    <name type="scientific">Dendrobium nobile</name>
    <name type="common">Orchid</name>
    <dbReference type="NCBI Taxonomy" id="94219"/>
    <lineage>
        <taxon>Eukaryota</taxon>
        <taxon>Viridiplantae</taxon>
        <taxon>Streptophyta</taxon>
        <taxon>Embryophyta</taxon>
        <taxon>Tracheophyta</taxon>
        <taxon>Spermatophyta</taxon>
        <taxon>Magnoliopsida</taxon>
        <taxon>Liliopsida</taxon>
        <taxon>Asparagales</taxon>
        <taxon>Orchidaceae</taxon>
        <taxon>Epidendroideae</taxon>
        <taxon>Malaxideae</taxon>
        <taxon>Dendrobiinae</taxon>
        <taxon>Dendrobium</taxon>
    </lineage>
</organism>
<evidence type="ECO:0000313" key="7">
    <source>
        <dbReference type="Proteomes" id="UP000829196"/>
    </source>
</evidence>
<keyword evidence="1" id="KW-0479">Metal-binding</keyword>
<dbReference type="NCBIfam" id="TIGR01566">
    <property type="entry name" value="ZF_HD_prot_N"/>
    <property type="match status" value="1"/>
</dbReference>
<reference evidence="6" key="1">
    <citation type="journal article" date="2022" name="Front. Genet.">
        <title>Chromosome-Scale Assembly of the Dendrobium nobile Genome Provides Insights Into the Molecular Mechanism of the Biosynthesis of the Medicinal Active Ingredient of Dendrobium.</title>
        <authorList>
            <person name="Xu Q."/>
            <person name="Niu S.-C."/>
            <person name="Li K.-L."/>
            <person name="Zheng P.-J."/>
            <person name="Zhang X.-J."/>
            <person name="Jia Y."/>
            <person name="Liu Y."/>
            <person name="Niu Y.-X."/>
            <person name="Yu L.-H."/>
            <person name="Chen D.-F."/>
            <person name="Zhang G.-Q."/>
        </authorList>
    </citation>
    <scope>NUCLEOTIDE SEQUENCE</scope>
    <source>
        <tissue evidence="6">Leaf</tissue>
    </source>
</reference>
<dbReference type="PANTHER" id="PTHR31948">
    <property type="entry name" value="ZINC-FINGER HOMEODOMAIN PROTEIN 2"/>
    <property type="match status" value="1"/>
</dbReference>
<dbReference type="GO" id="GO:0008270">
    <property type="term" value="F:zinc ion binding"/>
    <property type="evidence" value="ECO:0007669"/>
    <property type="project" value="UniProtKB-KW"/>
</dbReference>
<dbReference type="Proteomes" id="UP000829196">
    <property type="component" value="Unassembled WGS sequence"/>
</dbReference>